<keyword evidence="4" id="KW-1185">Reference proteome</keyword>
<name>A0ABU5XKI7_9MYCO</name>
<evidence type="ECO:0000259" key="2">
    <source>
        <dbReference type="Pfam" id="PF05232"/>
    </source>
</evidence>
<gene>
    <name evidence="3" type="ORF">K6T79_15890</name>
</gene>
<evidence type="ECO:0000313" key="3">
    <source>
        <dbReference type="EMBL" id="MEB3022529.1"/>
    </source>
</evidence>
<sequence length="142" mass="15820">MEDLVSQAFRRIVYVISYELIAVALTTLGLVVLGFRGGSSGIVAVAASTVAVVWNYVWTTLFEAWERRQDSQTRTLPRRMVHALGFEGGLVVLLLPIVAATLRVSLVHAFSLEVGLLAFFLVYTFVFAWLFDRLWPPIISST</sequence>
<evidence type="ECO:0000313" key="4">
    <source>
        <dbReference type="Proteomes" id="UP001299596"/>
    </source>
</evidence>
<organism evidence="3 4">
    <name type="scientific">[Mycobacterium] crassicus</name>
    <dbReference type="NCBI Taxonomy" id="2872309"/>
    <lineage>
        <taxon>Bacteria</taxon>
        <taxon>Bacillati</taxon>
        <taxon>Actinomycetota</taxon>
        <taxon>Actinomycetes</taxon>
        <taxon>Mycobacteriales</taxon>
        <taxon>Mycobacteriaceae</taxon>
        <taxon>Mycolicibacter</taxon>
    </lineage>
</organism>
<dbReference type="RefSeq" id="WP_225403958.1">
    <property type="nucleotide sequence ID" value="NZ_JAYJJR010000010.1"/>
</dbReference>
<dbReference type="InterPro" id="IPR007896">
    <property type="entry name" value="BTP_bacteria"/>
</dbReference>
<keyword evidence="1" id="KW-0472">Membrane</keyword>
<reference evidence="3 4" key="1">
    <citation type="submission" date="2023-12" db="EMBL/GenBank/DDBJ databases">
        <title>Description of new species of Mycobacterium terrae complex isolated from sewage at the Sao Paulo Zoological Park Foundation in Brazil.</title>
        <authorList>
            <person name="Romagnoli C.L."/>
            <person name="Conceicao E.C."/>
            <person name="Machado E."/>
            <person name="Barreto L.B.P.F."/>
            <person name="Sharma A."/>
            <person name="Silva N.M."/>
            <person name="Marques L.E."/>
            <person name="Juliana M.A."/>
            <person name="Lourenco M.C.S."/>
            <person name="Digiampietri L.A."/>
            <person name="Suffys P.N."/>
            <person name="Viana-Niero C."/>
        </authorList>
    </citation>
    <scope>NUCLEOTIDE SEQUENCE [LARGE SCALE GENOMIC DNA]</scope>
    <source>
        <strain evidence="3 4">MYC098</strain>
    </source>
</reference>
<feature type="domain" description="Chlorhexidine efflux transporter" evidence="2">
    <location>
        <begin position="74"/>
        <end position="136"/>
    </location>
</feature>
<protein>
    <submittedName>
        <fullName evidence="3">PACE efflux transporter</fullName>
    </submittedName>
</protein>
<comment type="caution">
    <text evidence="3">The sequence shown here is derived from an EMBL/GenBank/DDBJ whole genome shotgun (WGS) entry which is preliminary data.</text>
</comment>
<feature type="transmembrane region" description="Helical" evidence="1">
    <location>
        <begin position="83"/>
        <end position="104"/>
    </location>
</feature>
<accession>A0ABU5XKI7</accession>
<feature type="transmembrane region" description="Helical" evidence="1">
    <location>
        <begin position="12"/>
        <end position="35"/>
    </location>
</feature>
<dbReference type="NCBIfam" id="NF033664">
    <property type="entry name" value="PACE_transport"/>
    <property type="match status" value="1"/>
</dbReference>
<dbReference type="Pfam" id="PF05232">
    <property type="entry name" value="BTP"/>
    <property type="match status" value="2"/>
</dbReference>
<proteinExistence type="predicted"/>
<feature type="transmembrane region" description="Helical" evidence="1">
    <location>
        <begin position="110"/>
        <end position="131"/>
    </location>
</feature>
<keyword evidence="1" id="KW-0812">Transmembrane</keyword>
<feature type="domain" description="Chlorhexidine efflux transporter" evidence="2">
    <location>
        <begin position="8"/>
        <end position="68"/>
    </location>
</feature>
<dbReference type="Proteomes" id="UP001299596">
    <property type="component" value="Unassembled WGS sequence"/>
</dbReference>
<keyword evidence="1" id="KW-1133">Transmembrane helix</keyword>
<dbReference type="InterPro" id="IPR058208">
    <property type="entry name" value="PACE"/>
</dbReference>
<feature type="transmembrane region" description="Helical" evidence="1">
    <location>
        <begin position="41"/>
        <end position="62"/>
    </location>
</feature>
<dbReference type="EMBL" id="JAYJJR010000010">
    <property type="protein sequence ID" value="MEB3022529.1"/>
    <property type="molecule type" value="Genomic_DNA"/>
</dbReference>
<evidence type="ECO:0000256" key="1">
    <source>
        <dbReference type="SAM" id="Phobius"/>
    </source>
</evidence>